<dbReference type="GO" id="GO:0019748">
    <property type="term" value="P:secondary metabolic process"/>
    <property type="evidence" value="ECO:0007669"/>
    <property type="project" value="InterPro"/>
</dbReference>
<proteinExistence type="predicted"/>
<sequence length="337" mass="37159">MAASARPKSPRRPASWASTARGGHRQRGRFGRSRVVHARRIDRVIDIPEELVATQTKFNGAAGRDFIAALPERAAEFLDRWGLKLTGPSLNGMSALVLPVERADGTPAALKMQLLDEESEGEPVALRVWGGDGVVRLLDHDADTNTLLLERLDEKRHLSTLDDSREATRILAELLARLSAVPAPGGLRQLGDLARQMLDVVPDAVRMVADPAERALLKSCAAAVSEVVGEPGDRLLHWDLHYDNILAADREPWLAIDPKPLAGDPGFELMPALANDFAPSEVRYRFDLMTEVLGLDRQRAAAWTLGRALQNLLWNIEDEEDELDQEQLVIARLLLGR</sequence>
<gene>
    <name evidence="2" type="ORF">DDE74_00815</name>
</gene>
<feature type="region of interest" description="Disordered" evidence="1">
    <location>
        <begin position="1"/>
        <end position="32"/>
    </location>
</feature>
<dbReference type="Proteomes" id="UP000275579">
    <property type="component" value="Chromosome"/>
</dbReference>
<dbReference type="Pfam" id="PF04655">
    <property type="entry name" value="APH_6_hur"/>
    <property type="match status" value="1"/>
</dbReference>
<dbReference type="GO" id="GO:0016773">
    <property type="term" value="F:phosphotransferase activity, alcohol group as acceptor"/>
    <property type="evidence" value="ECO:0007669"/>
    <property type="project" value="InterPro"/>
</dbReference>
<dbReference type="InterPro" id="IPR006748">
    <property type="entry name" value="NH2Glyco/OHUrea_AB-resist_kin"/>
</dbReference>
<reference evidence="2 3" key="1">
    <citation type="submission" date="2018-04" db="EMBL/GenBank/DDBJ databases">
        <title>Complete genome sequences of Streptomyces lydicus strain WYEC and characterization of antagonistic properties of biological control agents.</title>
        <authorList>
            <person name="Mariita R.M."/>
            <person name="Sello J.K."/>
        </authorList>
    </citation>
    <scope>NUCLEOTIDE SEQUENCE [LARGE SCALE GENOMIC DNA]</scope>
    <source>
        <strain evidence="2 3">WYEC 108</strain>
    </source>
</reference>
<dbReference type="AlphaFoldDB" id="A0A3Q9K6K1"/>
<protein>
    <submittedName>
        <fullName evidence="2">Hydroxyurea phosphotransferase</fullName>
    </submittedName>
</protein>
<evidence type="ECO:0000256" key="1">
    <source>
        <dbReference type="SAM" id="MobiDB-lite"/>
    </source>
</evidence>
<dbReference type="InterPro" id="IPR011009">
    <property type="entry name" value="Kinase-like_dom_sf"/>
</dbReference>
<name>A0A3Q9K6K1_9ACTN</name>
<organism evidence="2 3">
    <name type="scientific">Streptomyces lydicus</name>
    <dbReference type="NCBI Taxonomy" id="47763"/>
    <lineage>
        <taxon>Bacteria</taxon>
        <taxon>Bacillati</taxon>
        <taxon>Actinomycetota</taxon>
        <taxon>Actinomycetes</taxon>
        <taxon>Kitasatosporales</taxon>
        <taxon>Streptomycetaceae</taxon>
        <taxon>Streptomyces</taxon>
    </lineage>
</organism>
<evidence type="ECO:0000313" key="3">
    <source>
        <dbReference type="Proteomes" id="UP000275579"/>
    </source>
</evidence>
<accession>A0A3Q9K6K1</accession>
<dbReference type="SUPFAM" id="SSF56112">
    <property type="entry name" value="Protein kinase-like (PK-like)"/>
    <property type="match status" value="1"/>
</dbReference>
<keyword evidence="2" id="KW-0808">Transferase</keyword>
<dbReference type="EMBL" id="CP029042">
    <property type="protein sequence ID" value="AZS69713.1"/>
    <property type="molecule type" value="Genomic_DNA"/>
</dbReference>
<evidence type="ECO:0000313" key="2">
    <source>
        <dbReference type="EMBL" id="AZS69713.1"/>
    </source>
</evidence>
<feature type="compositionally biased region" description="Basic residues" evidence="1">
    <location>
        <begin position="22"/>
        <end position="32"/>
    </location>
</feature>